<keyword evidence="4" id="KW-0227">DNA damage</keyword>
<dbReference type="PANTHER" id="PTHR11361">
    <property type="entry name" value="DNA MISMATCH REPAIR PROTEIN MUTS FAMILY MEMBER"/>
    <property type="match status" value="1"/>
</dbReference>
<organism evidence="12 13">
    <name type="scientific">Rhizopus stolonifer</name>
    <name type="common">Rhizopus nigricans</name>
    <dbReference type="NCBI Taxonomy" id="4846"/>
    <lineage>
        <taxon>Eukaryota</taxon>
        <taxon>Fungi</taxon>
        <taxon>Fungi incertae sedis</taxon>
        <taxon>Mucoromycota</taxon>
        <taxon>Mucoromycotina</taxon>
        <taxon>Mucoromycetes</taxon>
        <taxon>Mucorales</taxon>
        <taxon>Mucorineae</taxon>
        <taxon>Rhizopodaceae</taxon>
        <taxon>Rhizopus</taxon>
    </lineage>
</organism>
<keyword evidence="7" id="KW-0234">DNA repair</keyword>
<evidence type="ECO:0000256" key="6">
    <source>
        <dbReference type="ARBA" id="ARBA00023125"/>
    </source>
</evidence>
<dbReference type="GO" id="GO:0140664">
    <property type="term" value="F:ATP-dependent DNA damage sensor activity"/>
    <property type="evidence" value="ECO:0007669"/>
    <property type="project" value="InterPro"/>
</dbReference>
<evidence type="ECO:0000256" key="8">
    <source>
        <dbReference type="ARBA" id="ARBA00025902"/>
    </source>
</evidence>
<dbReference type="Gene3D" id="3.40.1170.10">
    <property type="entry name" value="DNA repair protein MutS, domain I"/>
    <property type="match status" value="1"/>
</dbReference>
<comment type="similarity">
    <text evidence="1">Belongs to the DNA mismatch repair MutS family. MSH3 subfamily.</text>
</comment>
<dbReference type="GO" id="GO:0030983">
    <property type="term" value="F:mismatched DNA binding"/>
    <property type="evidence" value="ECO:0007669"/>
    <property type="project" value="InterPro"/>
</dbReference>
<accession>A0A367IWC2</accession>
<protein>
    <recommendedName>
        <fullName evidence="2 9">DNA mismatch repair protein MSH3</fullName>
    </recommendedName>
    <alternativeName>
        <fullName evidence="2 9">DNA mismatch repair protein MSH3</fullName>
    </alternativeName>
</protein>
<dbReference type="Proteomes" id="UP000253551">
    <property type="component" value="Unassembled WGS sequence"/>
</dbReference>
<keyword evidence="13" id="KW-1185">Reference proteome</keyword>
<dbReference type="InterPro" id="IPR036678">
    <property type="entry name" value="MutS_con_dom_sf"/>
</dbReference>
<feature type="compositionally biased region" description="Polar residues" evidence="10">
    <location>
        <begin position="1"/>
        <end position="11"/>
    </location>
</feature>
<name>A0A367IWC2_RHIST</name>
<dbReference type="GO" id="GO:0006298">
    <property type="term" value="P:mismatch repair"/>
    <property type="evidence" value="ECO:0007669"/>
    <property type="project" value="InterPro"/>
</dbReference>
<keyword evidence="5" id="KW-0067">ATP-binding</keyword>
<dbReference type="GO" id="GO:0005524">
    <property type="term" value="F:ATP binding"/>
    <property type="evidence" value="ECO:0007669"/>
    <property type="project" value="UniProtKB-KW"/>
</dbReference>
<dbReference type="PANTHER" id="PTHR11361:SF122">
    <property type="entry name" value="DNA MISMATCH REPAIR PROTEIN MSH3"/>
    <property type="match status" value="1"/>
</dbReference>
<dbReference type="Pfam" id="PF01624">
    <property type="entry name" value="MutS_I"/>
    <property type="match status" value="1"/>
</dbReference>
<evidence type="ECO:0000313" key="13">
    <source>
        <dbReference type="Proteomes" id="UP000253551"/>
    </source>
</evidence>
<reference evidence="12 13" key="1">
    <citation type="journal article" date="2018" name="G3 (Bethesda)">
        <title>Phylogenetic and Phylogenomic Definition of Rhizopus Species.</title>
        <authorList>
            <person name="Gryganskyi A.P."/>
            <person name="Golan J."/>
            <person name="Dolatabadi S."/>
            <person name="Mondo S."/>
            <person name="Robb S."/>
            <person name="Idnurm A."/>
            <person name="Muszewska A."/>
            <person name="Steczkiewicz K."/>
            <person name="Masonjones S."/>
            <person name="Liao H.L."/>
            <person name="Gajdeczka M.T."/>
            <person name="Anike F."/>
            <person name="Vuek A."/>
            <person name="Anishchenko I.M."/>
            <person name="Voigt K."/>
            <person name="de Hoog G.S."/>
            <person name="Smith M.E."/>
            <person name="Heitman J."/>
            <person name="Vilgalys R."/>
            <person name="Stajich J.E."/>
        </authorList>
    </citation>
    <scope>NUCLEOTIDE SEQUENCE [LARGE SCALE GENOMIC DNA]</scope>
    <source>
        <strain evidence="12 13">LSU 92-RS-03</strain>
    </source>
</reference>
<dbReference type="Gene3D" id="3.30.420.110">
    <property type="entry name" value="MutS, connector domain"/>
    <property type="match status" value="1"/>
</dbReference>
<evidence type="ECO:0000256" key="3">
    <source>
        <dbReference type="ARBA" id="ARBA00022741"/>
    </source>
</evidence>
<dbReference type="InterPro" id="IPR045076">
    <property type="entry name" value="MutS"/>
</dbReference>
<gene>
    <name evidence="12" type="primary">MSH3_2</name>
    <name evidence="12" type="ORF">CU098_000447</name>
</gene>
<evidence type="ECO:0000256" key="9">
    <source>
        <dbReference type="ARBA" id="ARBA00073774"/>
    </source>
</evidence>
<feature type="region of interest" description="Disordered" evidence="10">
    <location>
        <begin position="1"/>
        <end position="22"/>
    </location>
</feature>
<evidence type="ECO:0000256" key="2">
    <source>
        <dbReference type="ARBA" id="ARBA00022151"/>
    </source>
</evidence>
<dbReference type="STRING" id="4846.A0A367IWC2"/>
<evidence type="ECO:0000313" key="12">
    <source>
        <dbReference type="EMBL" id="RCH81984.1"/>
    </source>
</evidence>
<keyword evidence="3" id="KW-0547">Nucleotide-binding</keyword>
<evidence type="ECO:0000259" key="11">
    <source>
        <dbReference type="Pfam" id="PF01624"/>
    </source>
</evidence>
<comment type="subunit">
    <text evidence="8">Heterodimer consisting of MSH2-MSH3 (MutS beta). Forms a ternary complex with MutL alpha (MLH1-PMS1).</text>
</comment>
<dbReference type="OrthoDB" id="10252754at2759"/>
<evidence type="ECO:0000256" key="10">
    <source>
        <dbReference type="SAM" id="MobiDB-lite"/>
    </source>
</evidence>
<dbReference type="InterPro" id="IPR007695">
    <property type="entry name" value="DNA_mismatch_repair_MutS-lik_N"/>
</dbReference>
<feature type="non-terminal residue" evidence="12">
    <location>
        <position position="249"/>
    </location>
</feature>
<comment type="caution">
    <text evidence="12">The sequence shown here is derived from an EMBL/GenBank/DDBJ whole genome shotgun (WGS) entry which is preliminary data.</text>
</comment>
<evidence type="ECO:0000256" key="7">
    <source>
        <dbReference type="ARBA" id="ARBA00023204"/>
    </source>
</evidence>
<dbReference type="GO" id="GO:0006312">
    <property type="term" value="P:mitotic recombination"/>
    <property type="evidence" value="ECO:0007669"/>
    <property type="project" value="TreeGrafter"/>
</dbReference>
<evidence type="ECO:0000256" key="1">
    <source>
        <dbReference type="ARBA" id="ARBA00007094"/>
    </source>
</evidence>
<feature type="domain" description="DNA mismatch repair protein MutS-like N-terminal" evidence="11">
    <location>
        <begin position="69"/>
        <end position="181"/>
    </location>
</feature>
<sequence length="249" mass="28401">MKRQSSISSYFTKKPAEKKPRLEGICVNKSRSSQDLEKLHQQFREKLNTMAREKSQKHQDTIIQKQKLTPLEAQVAELKEKYPHCLLLIEVGYKFRFFGEDAKIASRILHIAHFIDRNFYVASIPVHRLNIHVKKLVNAGYRVGIVRQTETAALKAAGSNKSQPFARELDQMITKGTLVDDLLFDTTPTSSGGYLMCLVEEKRGGHASDERVLTGMVAVHPSTGDIIYDAFEDTYMRNELETRLLHIEP</sequence>
<evidence type="ECO:0000256" key="4">
    <source>
        <dbReference type="ARBA" id="ARBA00022763"/>
    </source>
</evidence>
<proteinExistence type="inferred from homology"/>
<evidence type="ECO:0000256" key="5">
    <source>
        <dbReference type="ARBA" id="ARBA00022840"/>
    </source>
</evidence>
<dbReference type="GO" id="GO:0005634">
    <property type="term" value="C:nucleus"/>
    <property type="evidence" value="ECO:0007669"/>
    <property type="project" value="TreeGrafter"/>
</dbReference>
<dbReference type="SUPFAM" id="SSF55271">
    <property type="entry name" value="DNA repair protein MutS, domain I"/>
    <property type="match status" value="1"/>
</dbReference>
<dbReference type="InterPro" id="IPR016151">
    <property type="entry name" value="DNA_mismatch_repair_MutS_N"/>
</dbReference>
<keyword evidence="6" id="KW-0238">DNA-binding</keyword>
<dbReference type="EMBL" id="PJQM01005280">
    <property type="protein sequence ID" value="RCH81984.1"/>
    <property type="molecule type" value="Genomic_DNA"/>
</dbReference>
<dbReference type="AlphaFoldDB" id="A0A367IWC2"/>
<dbReference type="FunFam" id="3.40.1170.10:FF:000004">
    <property type="entry name" value="DNA mismatch repair protein"/>
    <property type="match status" value="1"/>
</dbReference>